<evidence type="ECO:0000259" key="6">
    <source>
        <dbReference type="PROSITE" id="PS50043"/>
    </source>
</evidence>
<keyword evidence="2" id="KW-0805">Transcription regulation</keyword>
<dbReference type="CDD" id="cd17535">
    <property type="entry name" value="REC_NarL-like"/>
    <property type="match status" value="1"/>
</dbReference>
<dbReference type="GO" id="GO:0006355">
    <property type="term" value="P:regulation of DNA-templated transcription"/>
    <property type="evidence" value="ECO:0007669"/>
    <property type="project" value="InterPro"/>
</dbReference>
<feature type="domain" description="Response regulatory" evidence="7">
    <location>
        <begin position="8"/>
        <end position="124"/>
    </location>
</feature>
<dbReference type="PRINTS" id="PR00038">
    <property type="entry name" value="HTHLUXR"/>
</dbReference>
<reference evidence="8 9" key="1">
    <citation type="submission" date="2013-02" db="EMBL/GenBank/DDBJ databases">
        <title>The Genome Sequence of Acinetobacter parvus CIP 108168.</title>
        <authorList>
            <consortium name="The Broad Institute Genome Sequencing Platform"/>
            <consortium name="The Broad Institute Genome Sequencing Center for Infectious Disease"/>
            <person name="Cerqueira G."/>
            <person name="Feldgarden M."/>
            <person name="Courvalin P."/>
            <person name="Perichon B."/>
            <person name="Grillot-Courvalin C."/>
            <person name="Clermont D."/>
            <person name="Rocha E."/>
            <person name="Yoon E.-J."/>
            <person name="Nemec A."/>
            <person name="Walker B."/>
            <person name="Young S.K."/>
            <person name="Zeng Q."/>
            <person name="Gargeya S."/>
            <person name="Fitzgerald M."/>
            <person name="Haas B."/>
            <person name="Abouelleil A."/>
            <person name="Alvarado L."/>
            <person name="Arachchi H.M."/>
            <person name="Berlin A.M."/>
            <person name="Chapman S.B."/>
            <person name="Dewar J."/>
            <person name="Goldberg J."/>
            <person name="Griggs A."/>
            <person name="Gujja S."/>
            <person name="Hansen M."/>
            <person name="Howarth C."/>
            <person name="Imamovic A."/>
            <person name="Larimer J."/>
            <person name="McCowan C."/>
            <person name="Murphy C."/>
            <person name="Neiman D."/>
            <person name="Pearson M."/>
            <person name="Priest M."/>
            <person name="Roberts A."/>
            <person name="Saif S."/>
            <person name="Shea T."/>
            <person name="Sisk P."/>
            <person name="Sykes S."/>
            <person name="Wortman J."/>
            <person name="Nusbaum C."/>
            <person name="Birren B."/>
        </authorList>
    </citation>
    <scope>NUCLEOTIDE SEQUENCE [LARGE SCALE GENOMIC DNA]</scope>
    <source>
        <strain evidence="8 9">CIP 108168</strain>
    </source>
</reference>
<dbReference type="PROSITE" id="PS50110">
    <property type="entry name" value="RESPONSE_REGULATORY"/>
    <property type="match status" value="1"/>
</dbReference>
<dbReference type="SUPFAM" id="SSF52172">
    <property type="entry name" value="CheY-like"/>
    <property type="match status" value="1"/>
</dbReference>
<dbReference type="Pfam" id="PF00072">
    <property type="entry name" value="Response_reg"/>
    <property type="match status" value="1"/>
</dbReference>
<keyword evidence="9" id="KW-1185">Reference proteome</keyword>
<feature type="modified residue" description="4-aspartylphosphate" evidence="5">
    <location>
        <position position="59"/>
    </location>
</feature>
<dbReference type="PATRIC" id="fig|981333.9.peg.626"/>
<sequence>MGINMIRTALILEDILEVNAWIKQMLLETFAGIRIQQVYSVKEAKQSLLSQHYDLALIDLSLPDGKGTEVIDWLAQHSVNTLSVVVTIFEDDQYLFEAICHGAKGYLLKDLEPTIFQQHLKNLIAGIHAFSPSMTQKLLNYVKTHEQLKQQKQQAIQSLTLTNREKQVLVYIAKGHQVAEIAYELKLSGHTINGYIKTIYQKLHISSRAEAALLAQQYGLI</sequence>
<dbReference type="SMART" id="SM00421">
    <property type="entry name" value="HTH_LUXR"/>
    <property type="match status" value="1"/>
</dbReference>
<evidence type="ECO:0000313" key="8">
    <source>
        <dbReference type="EMBL" id="ENU37240.1"/>
    </source>
</evidence>
<keyword evidence="4" id="KW-0804">Transcription</keyword>
<dbReference type="InterPro" id="IPR001789">
    <property type="entry name" value="Sig_transdc_resp-reg_receiver"/>
</dbReference>
<proteinExistence type="predicted"/>
<dbReference type="InterPro" id="IPR011006">
    <property type="entry name" value="CheY-like_superfamily"/>
</dbReference>
<dbReference type="InterPro" id="IPR058245">
    <property type="entry name" value="NreC/VraR/RcsB-like_REC"/>
</dbReference>
<evidence type="ECO:0000313" key="9">
    <source>
        <dbReference type="Proteomes" id="UP000023776"/>
    </source>
</evidence>
<dbReference type="AlphaFoldDB" id="N8QF93"/>
<accession>N8QF93</accession>
<dbReference type="GO" id="GO:0000160">
    <property type="term" value="P:phosphorelay signal transduction system"/>
    <property type="evidence" value="ECO:0007669"/>
    <property type="project" value="InterPro"/>
</dbReference>
<dbReference type="Gene3D" id="3.40.50.2300">
    <property type="match status" value="1"/>
</dbReference>
<dbReference type="HOGENOM" id="CLU_000445_90_10_6"/>
<dbReference type="PROSITE" id="PS50043">
    <property type="entry name" value="HTH_LUXR_2"/>
    <property type="match status" value="1"/>
</dbReference>
<evidence type="ECO:0000256" key="2">
    <source>
        <dbReference type="ARBA" id="ARBA00023015"/>
    </source>
</evidence>
<evidence type="ECO:0000256" key="4">
    <source>
        <dbReference type="ARBA" id="ARBA00023163"/>
    </source>
</evidence>
<evidence type="ECO:0000256" key="1">
    <source>
        <dbReference type="ARBA" id="ARBA00022553"/>
    </source>
</evidence>
<evidence type="ECO:0000259" key="7">
    <source>
        <dbReference type="PROSITE" id="PS50110"/>
    </source>
</evidence>
<dbReference type="Pfam" id="PF00196">
    <property type="entry name" value="GerE"/>
    <property type="match status" value="1"/>
</dbReference>
<evidence type="ECO:0008006" key="10">
    <source>
        <dbReference type="Google" id="ProtNLM"/>
    </source>
</evidence>
<dbReference type="GO" id="GO:0003677">
    <property type="term" value="F:DNA binding"/>
    <property type="evidence" value="ECO:0007669"/>
    <property type="project" value="UniProtKB-KW"/>
</dbReference>
<dbReference type="InterPro" id="IPR039420">
    <property type="entry name" value="WalR-like"/>
</dbReference>
<name>N8QF93_9GAMM</name>
<keyword evidence="3" id="KW-0238">DNA-binding</keyword>
<dbReference type="EMBL" id="APOM01000012">
    <property type="protein sequence ID" value="ENU37240.1"/>
    <property type="molecule type" value="Genomic_DNA"/>
</dbReference>
<evidence type="ECO:0000256" key="5">
    <source>
        <dbReference type="PROSITE-ProRule" id="PRU00169"/>
    </source>
</evidence>
<protein>
    <recommendedName>
        <fullName evidence="10">Response regulatory domain-containing protein</fullName>
    </recommendedName>
</protein>
<dbReference type="Proteomes" id="UP000023776">
    <property type="component" value="Unassembled WGS sequence"/>
</dbReference>
<feature type="domain" description="HTH luxR-type" evidence="6">
    <location>
        <begin position="154"/>
        <end position="219"/>
    </location>
</feature>
<gene>
    <name evidence="8" type="ORF">F988_00623</name>
</gene>
<dbReference type="PANTHER" id="PTHR43214">
    <property type="entry name" value="TWO-COMPONENT RESPONSE REGULATOR"/>
    <property type="match status" value="1"/>
</dbReference>
<organism evidence="8 9">
    <name type="scientific">Acinetobacter parvus DSM 16617 = CIP 108168</name>
    <dbReference type="NCBI Taxonomy" id="981333"/>
    <lineage>
        <taxon>Bacteria</taxon>
        <taxon>Pseudomonadati</taxon>
        <taxon>Pseudomonadota</taxon>
        <taxon>Gammaproteobacteria</taxon>
        <taxon>Moraxellales</taxon>
        <taxon>Moraxellaceae</taxon>
        <taxon>Acinetobacter</taxon>
    </lineage>
</organism>
<dbReference type="CDD" id="cd06170">
    <property type="entry name" value="LuxR_C_like"/>
    <property type="match status" value="1"/>
</dbReference>
<dbReference type="InterPro" id="IPR000792">
    <property type="entry name" value="Tscrpt_reg_LuxR_C"/>
</dbReference>
<keyword evidence="1 5" id="KW-0597">Phosphoprotein</keyword>
<evidence type="ECO:0000256" key="3">
    <source>
        <dbReference type="ARBA" id="ARBA00023125"/>
    </source>
</evidence>
<dbReference type="SMART" id="SM00448">
    <property type="entry name" value="REC"/>
    <property type="match status" value="1"/>
</dbReference>
<comment type="caution">
    <text evidence="8">The sequence shown here is derived from an EMBL/GenBank/DDBJ whole genome shotgun (WGS) entry which is preliminary data.</text>
</comment>
<dbReference type="PANTHER" id="PTHR43214:SF41">
    <property type="entry name" value="NITRATE_NITRITE RESPONSE REGULATOR PROTEIN NARP"/>
    <property type="match status" value="1"/>
</dbReference>